<dbReference type="UniPathway" id="UPA01068">
    <property type="reaction ID" value="UER00304"/>
</dbReference>
<comment type="pathway">
    <text evidence="7">Cofactor metabolism; pyridoxal 5'-phosphate salvage; pyridoxal 5'-phosphate from pyridoxine 5'-phosphate: step 1/1.</text>
</comment>
<comment type="caution">
    <text evidence="7">Lacks conserved residue(s) required for the propagation of feature annotation.</text>
</comment>
<evidence type="ECO:0000259" key="9">
    <source>
        <dbReference type="Pfam" id="PF01243"/>
    </source>
</evidence>
<reference evidence="11 12" key="1">
    <citation type="journal article" date="2018" name="Microbiome">
        <title>Fine metagenomic profile of the Mediterranean stratified and mixed water columns revealed by assembly and recruitment.</title>
        <authorList>
            <person name="Haro-Moreno J.M."/>
            <person name="Lopez-Perez M."/>
            <person name="De La Torre J.R."/>
            <person name="Picazo A."/>
            <person name="Camacho A."/>
            <person name="Rodriguez-Valera F."/>
        </authorList>
    </citation>
    <scope>NUCLEOTIDE SEQUENCE [LARGE SCALE GENOMIC DNA]</scope>
    <source>
        <strain evidence="11">MED-G55</strain>
    </source>
</reference>
<keyword evidence="5 7" id="KW-0560">Oxidoreductase</keyword>
<evidence type="ECO:0000256" key="8">
    <source>
        <dbReference type="PIRSR" id="PIRSR000190-2"/>
    </source>
</evidence>
<feature type="domain" description="Pyridoxamine 5'-phosphate oxidase N-terminal" evidence="9">
    <location>
        <begin position="20"/>
        <end position="144"/>
    </location>
</feature>
<accession>A0A368E1B1</accession>
<dbReference type="InterPro" id="IPR019576">
    <property type="entry name" value="Pyridoxamine_oxidase_dimer_C"/>
</dbReference>
<dbReference type="EMBL" id="QOQF01000004">
    <property type="protein sequence ID" value="RCL77892.1"/>
    <property type="molecule type" value="Genomic_DNA"/>
</dbReference>
<comment type="cofactor">
    <cofactor evidence="7 8">
        <name>FMN</name>
        <dbReference type="ChEBI" id="CHEBI:58210"/>
    </cofactor>
    <text evidence="7 8">Binds 1 FMN per subunit.</text>
</comment>
<dbReference type="Gene3D" id="2.30.110.10">
    <property type="entry name" value="Electron Transport, Fmn-binding Protein, Chain A"/>
    <property type="match status" value="1"/>
</dbReference>
<dbReference type="NCBIfam" id="NF004231">
    <property type="entry name" value="PRK05679.1"/>
    <property type="match status" value="1"/>
</dbReference>
<name>A0A368E1B1_9PROT</name>
<keyword evidence="4 7" id="KW-0288">FMN</keyword>
<dbReference type="PANTHER" id="PTHR10851">
    <property type="entry name" value="PYRIDOXINE-5-PHOSPHATE OXIDASE"/>
    <property type="match status" value="1"/>
</dbReference>
<organism evidence="11 12">
    <name type="scientific">PS1 clade bacterium</name>
    <dbReference type="NCBI Taxonomy" id="2175152"/>
    <lineage>
        <taxon>Bacteria</taxon>
        <taxon>Pseudomonadati</taxon>
        <taxon>Pseudomonadota</taxon>
        <taxon>Alphaproteobacteria</taxon>
        <taxon>PS1 clade</taxon>
    </lineage>
</organism>
<sequence length="199" mass="22919">MNFQSPPDNPITAFVAWLSEAEKTEMNDPNAMSVATVDDIGMPNVRVVLLKGVNDDGFVFYTNLESAKSNELSSSHKAALCFHWKSLNRQVRVRGKVEQVCDEDADQYYASRSRGSQIGAWASKQSTPLSDRETLEARVKEFEEKFADQKVPRPTHWSGWLIKPQEIEFWQDGDFRLHDRIVYRRSNDTSDWQTTRLFP</sequence>
<feature type="binding site" evidence="7 8">
    <location>
        <position position="180"/>
    </location>
    <ligand>
        <name>FMN</name>
        <dbReference type="ChEBI" id="CHEBI:58210"/>
    </ligand>
</feature>
<feature type="binding site" evidence="7 8">
    <location>
        <begin position="125"/>
        <end position="126"/>
    </location>
    <ligand>
        <name>FMN</name>
        <dbReference type="ChEBI" id="CHEBI:58210"/>
    </ligand>
</feature>
<feature type="binding site" evidence="7 8">
    <location>
        <position position="170"/>
    </location>
    <ligand>
        <name>FMN</name>
        <dbReference type="ChEBI" id="CHEBI:58210"/>
    </ligand>
</feature>
<evidence type="ECO:0000313" key="12">
    <source>
        <dbReference type="Proteomes" id="UP000252132"/>
    </source>
</evidence>
<feature type="binding site" evidence="7">
    <location>
        <position position="108"/>
    </location>
    <ligand>
        <name>substrate</name>
    </ligand>
</feature>
<evidence type="ECO:0000259" key="10">
    <source>
        <dbReference type="Pfam" id="PF10590"/>
    </source>
</evidence>
<dbReference type="InterPro" id="IPR000659">
    <property type="entry name" value="Pyridox_Oxase"/>
</dbReference>
<dbReference type="Pfam" id="PF10590">
    <property type="entry name" value="PNP_phzG_C"/>
    <property type="match status" value="1"/>
</dbReference>
<evidence type="ECO:0000256" key="1">
    <source>
        <dbReference type="ARBA" id="ARBA00007301"/>
    </source>
</evidence>
<dbReference type="InterPro" id="IPR019740">
    <property type="entry name" value="Pyridox_Oxase_CS"/>
</dbReference>
<evidence type="ECO:0000313" key="11">
    <source>
        <dbReference type="EMBL" id="RCL77892.1"/>
    </source>
</evidence>
<comment type="subunit">
    <text evidence="2 7">Homodimer.</text>
</comment>
<dbReference type="SUPFAM" id="SSF50475">
    <property type="entry name" value="FMN-binding split barrel"/>
    <property type="match status" value="1"/>
</dbReference>
<gene>
    <name evidence="7 11" type="primary">pdxH</name>
    <name evidence="11" type="ORF">DBW69_01770</name>
</gene>
<feature type="binding site" evidence="7">
    <location>
        <position position="116"/>
    </location>
    <ligand>
        <name>substrate</name>
    </ligand>
</feature>
<evidence type="ECO:0000256" key="3">
    <source>
        <dbReference type="ARBA" id="ARBA00022630"/>
    </source>
</evidence>
<dbReference type="AlphaFoldDB" id="A0A368E1B1"/>
<evidence type="ECO:0000256" key="2">
    <source>
        <dbReference type="ARBA" id="ARBA00011738"/>
    </source>
</evidence>
<dbReference type="EC" id="1.4.3.5" evidence="7"/>
<dbReference type="PANTHER" id="PTHR10851:SF0">
    <property type="entry name" value="PYRIDOXINE-5'-PHOSPHATE OXIDASE"/>
    <property type="match status" value="1"/>
</dbReference>
<comment type="similarity">
    <text evidence="1 7">Belongs to the pyridoxamine 5'-phosphate oxidase family.</text>
</comment>
<dbReference type="PROSITE" id="PS01064">
    <property type="entry name" value="PYRIDOX_OXIDASE"/>
    <property type="match status" value="1"/>
</dbReference>
<dbReference type="InterPro" id="IPR011576">
    <property type="entry name" value="Pyridox_Oxase_N"/>
</dbReference>
<feature type="binding site" evidence="7">
    <location>
        <position position="112"/>
    </location>
    <ligand>
        <name>substrate</name>
    </ligand>
</feature>
<dbReference type="GO" id="GO:0004733">
    <property type="term" value="F:pyridoxamine phosphate oxidase activity"/>
    <property type="evidence" value="ECO:0007669"/>
    <property type="project" value="UniProtKB-UniRule"/>
</dbReference>
<keyword evidence="3 7" id="KW-0285">Flavoprotein</keyword>
<dbReference type="Proteomes" id="UP000252132">
    <property type="component" value="Unassembled WGS sequence"/>
</dbReference>
<dbReference type="PIRSF" id="PIRSF000190">
    <property type="entry name" value="Pyd_amn-ph_oxd"/>
    <property type="match status" value="1"/>
</dbReference>
<feature type="binding site" evidence="7 8">
    <location>
        <begin position="61"/>
        <end position="62"/>
    </location>
    <ligand>
        <name>FMN</name>
        <dbReference type="ChEBI" id="CHEBI:58210"/>
    </ligand>
</feature>
<dbReference type="HAMAP" id="MF_01629">
    <property type="entry name" value="PdxH"/>
    <property type="match status" value="1"/>
</dbReference>
<protein>
    <recommendedName>
        <fullName evidence="7">Pyridoxine/pyridoxamine 5'-phosphate oxidase</fullName>
        <ecNumber evidence="7">1.4.3.5</ecNumber>
    </recommendedName>
    <alternativeName>
        <fullName evidence="7">PNP/PMP oxidase</fullName>
        <shortName evidence="7">PNPOx</shortName>
    </alternativeName>
    <alternativeName>
        <fullName evidence="7">Pyridoxal 5'-phosphate synthase</fullName>
    </alternativeName>
</protein>
<evidence type="ECO:0000256" key="6">
    <source>
        <dbReference type="ARBA" id="ARBA00023096"/>
    </source>
</evidence>
<evidence type="ECO:0000256" key="4">
    <source>
        <dbReference type="ARBA" id="ARBA00022643"/>
    </source>
</evidence>
<feature type="binding site" evidence="7 8">
    <location>
        <position position="90"/>
    </location>
    <ligand>
        <name>FMN</name>
        <dbReference type="ChEBI" id="CHEBI:58210"/>
    </ligand>
</feature>
<evidence type="ECO:0000256" key="5">
    <source>
        <dbReference type="ARBA" id="ARBA00023002"/>
    </source>
</evidence>
<comment type="function">
    <text evidence="7">Catalyzes the oxidation of either pyridoxine 5'-phosphate (PNP) or pyridoxamine 5'-phosphate (PMP) into pyridoxal 5'-phosphate (PLP).</text>
</comment>
<comment type="catalytic activity">
    <reaction evidence="7">
        <text>pyridoxine 5'-phosphate + O2 = pyridoxal 5'-phosphate + H2O2</text>
        <dbReference type="Rhea" id="RHEA:15149"/>
        <dbReference type="ChEBI" id="CHEBI:15379"/>
        <dbReference type="ChEBI" id="CHEBI:16240"/>
        <dbReference type="ChEBI" id="CHEBI:58589"/>
        <dbReference type="ChEBI" id="CHEBI:597326"/>
        <dbReference type="EC" id="1.4.3.5"/>
    </reaction>
</comment>
<evidence type="ECO:0000256" key="7">
    <source>
        <dbReference type="HAMAP-Rule" id="MF_01629"/>
    </source>
</evidence>
<feature type="binding site" evidence="7 8">
    <location>
        <begin position="46"/>
        <end position="51"/>
    </location>
    <ligand>
        <name>FMN</name>
        <dbReference type="ChEBI" id="CHEBI:58210"/>
    </ligand>
</feature>
<dbReference type="Pfam" id="PF01243">
    <property type="entry name" value="PNPOx_N"/>
    <property type="match status" value="1"/>
</dbReference>
<dbReference type="GO" id="GO:0010181">
    <property type="term" value="F:FMN binding"/>
    <property type="evidence" value="ECO:0007669"/>
    <property type="project" value="UniProtKB-UniRule"/>
</dbReference>
<feature type="binding site" evidence="7 8">
    <location>
        <position position="68"/>
    </location>
    <ligand>
        <name>FMN</name>
        <dbReference type="ChEBI" id="CHEBI:58210"/>
    </ligand>
</feature>
<feature type="binding site" evidence="7">
    <location>
        <begin position="176"/>
        <end position="178"/>
    </location>
    <ligand>
        <name>substrate</name>
    </ligand>
</feature>
<feature type="binding site" evidence="7">
    <location>
        <position position="51"/>
    </location>
    <ligand>
        <name>substrate</name>
    </ligand>
</feature>
<dbReference type="GO" id="GO:0008615">
    <property type="term" value="P:pyridoxine biosynthetic process"/>
    <property type="evidence" value="ECO:0007669"/>
    <property type="project" value="UniProtKB-UniRule"/>
</dbReference>
<dbReference type="NCBIfam" id="TIGR00558">
    <property type="entry name" value="pdxH"/>
    <property type="match status" value="1"/>
</dbReference>
<keyword evidence="6 7" id="KW-0664">Pyridoxine biosynthesis</keyword>
<comment type="catalytic activity">
    <reaction evidence="7">
        <text>pyridoxamine 5'-phosphate + O2 + H2O = pyridoxal 5'-phosphate + H2O2 + NH4(+)</text>
        <dbReference type="Rhea" id="RHEA:15817"/>
        <dbReference type="ChEBI" id="CHEBI:15377"/>
        <dbReference type="ChEBI" id="CHEBI:15379"/>
        <dbReference type="ChEBI" id="CHEBI:16240"/>
        <dbReference type="ChEBI" id="CHEBI:28938"/>
        <dbReference type="ChEBI" id="CHEBI:58451"/>
        <dbReference type="ChEBI" id="CHEBI:597326"/>
        <dbReference type="EC" id="1.4.3.5"/>
    </reaction>
</comment>
<proteinExistence type="inferred from homology"/>
<dbReference type="InterPro" id="IPR012349">
    <property type="entry name" value="Split_barrel_FMN-bd"/>
</dbReference>
<feature type="domain" description="Pyridoxine 5'-phosphate oxidase dimerisation C-terminal" evidence="10">
    <location>
        <begin position="157"/>
        <end position="199"/>
    </location>
</feature>
<dbReference type="FunFam" id="2.30.110.10:FF:000020">
    <property type="entry name" value="PNPO isoform 11"/>
    <property type="match status" value="1"/>
</dbReference>
<comment type="caution">
    <text evidence="11">The sequence shown here is derived from an EMBL/GenBank/DDBJ whole genome shotgun (WGS) entry which is preliminary data.</text>
</comment>
<comment type="pathway">
    <text evidence="7">Cofactor metabolism; pyridoxal 5'-phosphate salvage; pyridoxal 5'-phosphate from pyridoxamine 5'-phosphate: step 1/1.</text>
</comment>